<evidence type="ECO:0000313" key="3">
    <source>
        <dbReference type="Proteomes" id="UP001151699"/>
    </source>
</evidence>
<gene>
    <name evidence="2" type="ORF">Bhyg_08333</name>
</gene>
<feature type="compositionally biased region" description="Polar residues" evidence="1">
    <location>
        <begin position="29"/>
        <end position="40"/>
    </location>
</feature>
<name>A0A9Q0N4E2_9DIPT</name>
<keyword evidence="3" id="KW-1185">Reference proteome</keyword>
<organism evidence="2 3">
    <name type="scientific">Pseudolycoriella hygida</name>
    <dbReference type="NCBI Taxonomy" id="35572"/>
    <lineage>
        <taxon>Eukaryota</taxon>
        <taxon>Metazoa</taxon>
        <taxon>Ecdysozoa</taxon>
        <taxon>Arthropoda</taxon>
        <taxon>Hexapoda</taxon>
        <taxon>Insecta</taxon>
        <taxon>Pterygota</taxon>
        <taxon>Neoptera</taxon>
        <taxon>Endopterygota</taxon>
        <taxon>Diptera</taxon>
        <taxon>Nematocera</taxon>
        <taxon>Sciaroidea</taxon>
        <taxon>Sciaridae</taxon>
        <taxon>Pseudolycoriella</taxon>
    </lineage>
</organism>
<comment type="caution">
    <text evidence="2">The sequence shown here is derived from an EMBL/GenBank/DDBJ whole genome shotgun (WGS) entry which is preliminary data.</text>
</comment>
<feature type="region of interest" description="Disordered" evidence="1">
    <location>
        <begin position="1"/>
        <end position="50"/>
    </location>
</feature>
<dbReference type="OrthoDB" id="10059918at2759"/>
<dbReference type="AlphaFoldDB" id="A0A9Q0N4E2"/>
<evidence type="ECO:0000256" key="1">
    <source>
        <dbReference type="SAM" id="MobiDB-lite"/>
    </source>
</evidence>
<protein>
    <submittedName>
        <fullName evidence="2">Uncharacterized protein</fullName>
    </submittedName>
</protein>
<dbReference type="SUPFAM" id="SSF57903">
    <property type="entry name" value="FYVE/PHD zinc finger"/>
    <property type="match status" value="1"/>
</dbReference>
<dbReference type="Proteomes" id="UP001151699">
    <property type="component" value="Chromosome B"/>
</dbReference>
<feature type="compositionally biased region" description="Low complexity" evidence="1">
    <location>
        <begin position="11"/>
        <end position="28"/>
    </location>
</feature>
<proteinExistence type="predicted"/>
<dbReference type="EMBL" id="WJQU01000002">
    <property type="protein sequence ID" value="KAJ6643373.1"/>
    <property type="molecule type" value="Genomic_DNA"/>
</dbReference>
<evidence type="ECO:0000313" key="2">
    <source>
        <dbReference type="EMBL" id="KAJ6643373.1"/>
    </source>
</evidence>
<feature type="non-terminal residue" evidence="2">
    <location>
        <position position="89"/>
    </location>
</feature>
<dbReference type="InterPro" id="IPR011011">
    <property type="entry name" value="Znf_FYVE_PHD"/>
</dbReference>
<accession>A0A9Q0N4E2</accession>
<dbReference type="Gene3D" id="3.30.40.10">
    <property type="entry name" value="Zinc/RING finger domain, C3HC4 (zinc finger)"/>
    <property type="match status" value="1"/>
</dbReference>
<reference evidence="2" key="1">
    <citation type="submission" date="2022-07" db="EMBL/GenBank/DDBJ databases">
        <authorList>
            <person name="Trinca V."/>
            <person name="Uliana J.V.C."/>
            <person name="Torres T.T."/>
            <person name="Ward R.J."/>
            <person name="Monesi N."/>
        </authorList>
    </citation>
    <scope>NUCLEOTIDE SEQUENCE</scope>
    <source>
        <strain evidence="2">HSMRA1968</strain>
        <tissue evidence="2">Whole embryos</tissue>
    </source>
</reference>
<dbReference type="InterPro" id="IPR013083">
    <property type="entry name" value="Znf_RING/FYVE/PHD"/>
</dbReference>
<sequence length="89" mass="9664">MSPRPSLVPDTSDTTTTTTTNESLTASTQAQHQTNQNSAQKVDPAKPPSRAGACRVCLKSFKPDDYSRTCCDCEQRVCEDCASYAQNES</sequence>